<comment type="cofactor">
    <cofactor evidence="1 15">
        <name>Mg(2+)</name>
        <dbReference type="ChEBI" id="CHEBI:18420"/>
    </cofactor>
</comment>
<evidence type="ECO:0000256" key="9">
    <source>
        <dbReference type="ARBA" id="ARBA00022723"/>
    </source>
</evidence>
<evidence type="ECO:0000256" key="7">
    <source>
        <dbReference type="ARBA" id="ARBA00022676"/>
    </source>
</evidence>
<dbReference type="GO" id="GO:0006166">
    <property type="term" value="P:purine ribonucleoside salvage"/>
    <property type="evidence" value="ECO:0007669"/>
    <property type="project" value="UniProtKB-KW"/>
</dbReference>
<keyword evidence="18" id="KW-1185">Reference proteome</keyword>
<dbReference type="GO" id="GO:0032263">
    <property type="term" value="P:GMP salvage"/>
    <property type="evidence" value="ECO:0007669"/>
    <property type="project" value="TreeGrafter"/>
</dbReference>
<gene>
    <name evidence="17" type="ORF">SanaruYs_24120</name>
</gene>
<keyword evidence="11 15" id="KW-0547">Nucleotide-binding</keyword>
<dbReference type="GO" id="GO:0000166">
    <property type="term" value="F:nucleotide binding"/>
    <property type="evidence" value="ECO:0007669"/>
    <property type="project" value="UniProtKB-KW"/>
</dbReference>
<evidence type="ECO:0000256" key="13">
    <source>
        <dbReference type="ARBA" id="ARBA00048811"/>
    </source>
</evidence>
<evidence type="ECO:0000256" key="5">
    <source>
        <dbReference type="ARBA" id="ARBA00011895"/>
    </source>
</evidence>
<dbReference type="Gene3D" id="3.40.50.2020">
    <property type="match status" value="1"/>
</dbReference>
<dbReference type="GO" id="GO:0032264">
    <property type="term" value="P:IMP salvage"/>
    <property type="evidence" value="ECO:0007669"/>
    <property type="project" value="UniProtKB-UniPathway"/>
</dbReference>
<dbReference type="CDD" id="cd06223">
    <property type="entry name" value="PRTases_typeI"/>
    <property type="match status" value="1"/>
</dbReference>
<evidence type="ECO:0000313" key="17">
    <source>
        <dbReference type="EMBL" id="GCC52176.1"/>
    </source>
</evidence>
<dbReference type="InterPro" id="IPR029057">
    <property type="entry name" value="PRTase-like"/>
</dbReference>
<keyword evidence="7 15" id="KW-0328">Glycosyltransferase</keyword>
<dbReference type="GO" id="GO:0006178">
    <property type="term" value="P:guanine salvage"/>
    <property type="evidence" value="ECO:0007669"/>
    <property type="project" value="TreeGrafter"/>
</dbReference>
<dbReference type="NCBIfam" id="TIGR01203">
    <property type="entry name" value="HGPRTase"/>
    <property type="match status" value="1"/>
</dbReference>
<dbReference type="OrthoDB" id="9802824at2"/>
<dbReference type="UniPathway" id="UPA00591">
    <property type="reaction ID" value="UER00648"/>
</dbReference>
<comment type="subcellular location">
    <subcellularLocation>
        <location evidence="2 15">Cytoplasm</location>
    </subcellularLocation>
</comment>
<dbReference type="EC" id="2.4.2.8" evidence="5 15"/>
<dbReference type="GO" id="GO:0046100">
    <property type="term" value="P:hypoxanthine metabolic process"/>
    <property type="evidence" value="ECO:0007669"/>
    <property type="project" value="TreeGrafter"/>
</dbReference>
<proteinExistence type="inferred from homology"/>
<dbReference type="SUPFAM" id="SSF53271">
    <property type="entry name" value="PRTase-like"/>
    <property type="match status" value="1"/>
</dbReference>
<comment type="catalytic activity">
    <reaction evidence="14">
        <text>IMP + diphosphate = hypoxanthine + 5-phospho-alpha-D-ribose 1-diphosphate</text>
        <dbReference type="Rhea" id="RHEA:17973"/>
        <dbReference type="ChEBI" id="CHEBI:17368"/>
        <dbReference type="ChEBI" id="CHEBI:33019"/>
        <dbReference type="ChEBI" id="CHEBI:58017"/>
        <dbReference type="ChEBI" id="CHEBI:58053"/>
        <dbReference type="EC" id="2.4.2.8"/>
    </reaction>
    <physiologicalReaction direction="right-to-left" evidence="14">
        <dbReference type="Rhea" id="RHEA:17975"/>
    </physiologicalReaction>
</comment>
<sequence>MKVKDLEFREFISAQAVEEKVKALAAKVNEDYQDKTPLILPILNGSFIFASDLVKELSIPCRVSFVKVSSYSGTQSTGQLKTLIGLEESLFNQHILIIEDIVDTGLTLKKILDELRGLGTKSVEVVALLRKTPAREKNIDVKYVGFDIDEEFVLGYGLDYDGFGRNTKQIYQLDN</sequence>
<protein>
    <recommendedName>
        <fullName evidence="5 15">Hypoxanthine phosphoribosyltransferase</fullName>
        <ecNumber evidence="5 15">2.4.2.8</ecNumber>
    </recommendedName>
</protein>
<evidence type="ECO:0000256" key="11">
    <source>
        <dbReference type="ARBA" id="ARBA00022741"/>
    </source>
</evidence>
<evidence type="ECO:0000256" key="6">
    <source>
        <dbReference type="ARBA" id="ARBA00022490"/>
    </source>
</evidence>
<dbReference type="PANTHER" id="PTHR43340">
    <property type="entry name" value="HYPOXANTHINE-GUANINE PHOSPHORIBOSYLTRANSFERASE"/>
    <property type="match status" value="1"/>
</dbReference>
<comment type="caution">
    <text evidence="17">The sequence shown here is derived from an EMBL/GenBank/DDBJ whole genome shotgun (WGS) entry which is preliminary data.</text>
</comment>
<evidence type="ECO:0000256" key="4">
    <source>
        <dbReference type="ARBA" id="ARBA00008391"/>
    </source>
</evidence>
<dbReference type="AlphaFoldDB" id="A0A401UB88"/>
<evidence type="ECO:0000256" key="12">
    <source>
        <dbReference type="ARBA" id="ARBA00022842"/>
    </source>
</evidence>
<evidence type="ECO:0000256" key="2">
    <source>
        <dbReference type="ARBA" id="ARBA00004496"/>
    </source>
</evidence>
<dbReference type="RefSeq" id="WP_127122821.1">
    <property type="nucleotide sequence ID" value="NZ_BHXQ01000004.1"/>
</dbReference>
<feature type="domain" description="Phosphoribosyltransferase" evidence="16">
    <location>
        <begin position="14"/>
        <end position="160"/>
    </location>
</feature>
<dbReference type="Proteomes" id="UP000288227">
    <property type="component" value="Unassembled WGS sequence"/>
</dbReference>
<keyword evidence="6 15" id="KW-0963">Cytoplasm</keyword>
<dbReference type="InterPro" id="IPR000836">
    <property type="entry name" value="PRTase_dom"/>
</dbReference>
<evidence type="ECO:0000256" key="10">
    <source>
        <dbReference type="ARBA" id="ARBA00022726"/>
    </source>
</evidence>
<keyword evidence="10 15" id="KW-0660">Purine salvage</keyword>
<evidence type="ECO:0000259" key="16">
    <source>
        <dbReference type="Pfam" id="PF00156"/>
    </source>
</evidence>
<dbReference type="PANTHER" id="PTHR43340:SF1">
    <property type="entry name" value="HYPOXANTHINE PHOSPHORIBOSYLTRANSFERASE"/>
    <property type="match status" value="1"/>
</dbReference>
<keyword evidence="8 15" id="KW-0808">Transferase</keyword>
<comment type="catalytic activity">
    <reaction evidence="13">
        <text>GMP + diphosphate = guanine + 5-phospho-alpha-D-ribose 1-diphosphate</text>
        <dbReference type="Rhea" id="RHEA:25424"/>
        <dbReference type="ChEBI" id="CHEBI:16235"/>
        <dbReference type="ChEBI" id="CHEBI:33019"/>
        <dbReference type="ChEBI" id="CHEBI:58017"/>
        <dbReference type="ChEBI" id="CHEBI:58115"/>
        <dbReference type="EC" id="2.4.2.8"/>
    </reaction>
    <physiologicalReaction direction="right-to-left" evidence="13">
        <dbReference type="Rhea" id="RHEA:25426"/>
    </physiologicalReaction>
</comment>
<evidence type="ECO:0000313" key="18">
    <source>
        <dbReference type="Proteomes" id="UP000288227"/>
    </source>
</evidence>
<dbReference type="GO" id="GO:0004422">
    <property type="term" value="F:hypoxanthine phosphoribosyltransferase activity"/>
    <property type="evidence" value="ECO:0007669"/>
    <property type="project" value="InterPro"/>
</dbReference>
<dbReference type="Pfam" id="PF00156">
    <property type="entry name" value="Pribosyltran"/>
    <property type="match status" value="1"/>
</dbReference>
<comment type="similarity">
    <text evidence="4 15">Belongs to the purine/pyrimidine phosphoribosyltransferase family.</text>
</comment>
<dbReference type="GO" id="GO:0005829">
    <property type="term" value="C:cytosol"/>
    <property type="evidence" value="ECO:0007669"/>
    <property type="project" value="TreeGrafter"/>
</dbReference>
<evidence type="ECO:0000256" key="3">
    <source>
        <dbReference type="ARBA" id="ARBA00004669"/>
    </source>
</evidence>
<comment type="pathway">
    <text evidence="3 15">Purine metabolism; IMP biosynthesis via salvage pathway; IMP from hypoxanthine: step 1/1.</text>
</comment>
<evidence type="ECO:0000256" key="1">
    <source>
        <dbReference type="ARBA" id="ARBA00001946"/>
    </source>
</evidence>
<dbReference type="EMBL" id="BHXQ01000004">
    <property type="protein sequence ID" value="GCC52176.1"/>
    <property type="molecule type" value="Genomic_DNA"/>
</dbReference>
<accession>A0A401UB88</accession>
<keyword evidence="9 15" id="KW-0479">Metal-binding</keyword>
<dbReference type="InterPro" id="IPR050408">
    <property type="entry name" value="HGPRT"/>
</dbReference>
<dbReference type="GO" id="GO:0052657">
    <property type="term" value="F:guanine phosphoribosyltransferase activity"/>
    <property type="evidence" value="ECO:0007669"/>
    <property type="project" value="RHEA"/>
</dbReference>
<evidence type="ECO:0000256" key="15">
    <source>
        <dbReference type="RuleBase" id="RU364099"/>
    </source>
</evidence>
<reference evidence="17 18" key="1">
    <citation type="submission" date="2018-11" db="EMBL/GenBank/DDBJ databases">
        <title>Chryseotalea sanarue gen. nov., sp., nov., a member of the family Cytophagaceae, isolated from a brackish lake in Hamamatsu Japan.</title>
        <authorList>
            <person name="Maejima Y."/>
            <person name="Iino T."/>
            <person name="Muraguchi Y."/>
            <person name="Fukuda K."/>
            <person name="Ohkuma M."/>
            <person name="Moriuchi R."/>
            <person name="Dohra H."/>
            <person name="Kimbara K."/>
            <person name="Shintani M."/>
        </authorList>
    </citation>
    <scope>NUCLEOTIDE SEQUENCE [LARGE SCALE GENOMIC DNA]</scope>
    <source>
        <strain evidence="17 18">Ys</strain>
    </source>
</reference>
<dbReference type="GO" id="GO:0000287">
    <property type="term" value="F:magnesium ion binding"/>
    <property type="evidence" value="ECO:0007669"/>
    <property type="project" value="TreeGrafter"/>
</dbReference>
<name>A0A401UB88_9BACT</name>
<dbReference type="InterPro" id="IPR005904">
    <property type="entry name" value="Hxn_phspho_trans"/>
</dbReference>
<organism evidence="17 18">
    <name type="scientific">Chryseotalea sanaruensis</name>
    <dbReference type="NCBI Taxonomy" id="2482724"/>
    <lineage>
        <taxon>Bacteria</taxon>
        <taxon>Pseudomonadati</taxon>
        <taxon>Bacteroidota</taxon>
        <taxon>Cytophagia</taxon>
        <taxon>Cytophagales</taxon>
        <taxon>Chryseotaleaceae</taxon>
        <taxon>Chryseotalea</taxon>
    </lineage>
</organism>
<evidence type="ECO:0000256" key="8">
    <source>
        <dbReference type="ARBA" id="ARBA00022679"/>
    </source>
</evidence>
<evidence type="ECO:0000256" key="14">
    <source>
        <dbReference type="ARBA" id="ARBA00049402"/>
    </source>
</evidence>
<keyword evidence="12 15" id="KW-0460">Magnesium</keyword>